<organism evidence="3 4">
    <name type="scientific">Kaistella carnis</name>
    <dbReference type="NCBI Taxonomy" id="1241979"/>
    <lineage>
        <taxon>Bacteria</taxon>
        <taxon>Pseudomonadati</taxon>
        <taxon>Bacteroidota</taxon>
        <taxon>Flavobacteriia</taxon>
        <taxon>Flavobacteriales</taxon>
        <taxon>Weeksellaceae</taxon>
        <taxon>Chryseobacterium group</taxon>
        <taxon>Kaistella</taxon>
    </lineage>
</organism>
<accession>A0A3G8XG54</accession>
<feature type="domain" description="Bacterial virulence" evidence="2">
    <location>
        <begin position="40"/>
        <end position="221"/>
    </location>
</feature>
<dbReference type="Pfam" id="PF06057">
    <property type="entry name" value="VirJ"/>
    <property type="match status" value="1"/>
</dbReference>
<keyword evidence="1" id="KW-0732">Signal</keyword>
<protein>
    <recommendedName>
        <fullName evidence="2">Bacterial virulence domain-containing protein</fullName>
    </recommendedName>
</protein>
<evidence type="ECO:0000313" key="3">
    <source>
        <dbReference type="EMBL" id="AZI32372.1"/>
    </source>
</evidence>
<dbReference type="KEGG" id="ccas:EIB73_03870"/>
<proteinExistence type="predicted"/>
<dbReference type="AlphaFoldDB" id="A0A3G8XG54"/>
<feature type="signal peptide" evidence="1">
    <location>
        <begin position="1"/>
        <end position="23"/>
    </location>
</feature>
<feature type="chain" id="PRO_5018252668" description="Bacterial virulence domain-containing protein" evidence="1">
    <location>
        <begin position="24"/>
        <end position="223"/>
    </location>
</feature>
<reference evidence="4" key="1">
    <citation type="submission" date="2018-11" db="EMBL/GenBank/DDBJ databases">
        <title>Proposal to divide the Flavobacteriaceae and reorganize its genera based on Amino Acid Identity values calculated from whole genome sequences.</title>
        <authorList>
            <person name="Nicholson A.C."/>
            <person name="Gulvik C.A."/>
            <person name="Whitney A.M."/>
            <person name="Humrighouse B.W."/>
            <person name="Bell M."/>
            <person name="Holmes B."/>
            <person name="Steigerwalt A.G."/>
            <person name="Villarma A."/>
            <person name="Sheth M."/>
            <person name="Batra D."/>
            <person name="Pryor J."/>
            <person name="Bernardet J.-F."/>
            <person name="Hugo C."/>
            <person name="Kampfer P."/>
            <person name="Newman J.D."/>
            <person name="McQuiston J.R."/>
        </authorList>
    </citation>
    <scope>NUCLEOTIDE SEQUENCE [LARGE SCALE GENOMIC DNA]</scope>
    <source>
        <strain evidence="4">G0081</strain>
    </source>
</reference>
<dbReference type="InterPro" id="IPR029058">
    <property type="entry name" value="AB_hydrolase_fold"/>
</dbReference>
<dbReference type="PROSITE" id="PS51257">
    <property type="entry name" value="PROKAR_LIPOPROTEIN"/>
    <property type="match status" value="1"/>
</dbReference>
<dbReference type="SUPFAM" id="SSF53474">
    <property type="entry name" value="alpha/beta-Hydrolases"/>
    <property type="match status" value="1"/>
</dbReference>
<sequence>MKKKSQLLSLFSLLLLFSCKTTSDFPVSEWNSDSNKPIIFYISGDAGFNTFSKTFAQELHHYGYDVFALNSKKYFWDKKTPLQASEDSENFLKQITKNRTNKKIIIIGYSYGADIAPFICNRFDPDFKRNIQHLLIIGPSKVNDFEIHLQEYIMGSQQYGFSVTHEINQLKNVPFTLVLSDFEYTYFPRKEITLKNYQFLHLPGNHHFSGNTKMLADSVVKYF</sequence>
<evidence type="ECO:0000256" key="1">
    <source>
        <dbReference type="SAM" id="SignalP"/>
    </source>
</evidence>
<dbReference type="InterPro" id="IPR010333">
    <property type="entry name" value="VirJ"/>
</dbReference>
<dbReference type="EMBL" id="CP034159">
    <property type="protein sequence ID" value="AZI32372.1"/>
    <property type="molecule type" value="Genomic_DNA"/>
</dbReference>
<keyword evidence="4" id="KW-1185">Reference proteome</keyword>
<name>A0A3G8XG54_9FLAO</name>
<evidence type="ECO:0000313" key="4">
    <source>
        <dbReference type="Proteomes" id="UP000270185"/>
    </source>
</evidence>
<dbReference type="Gene3D" id="3.40.50.1820">
    <property type="entry name" value="alpha/beta hydrolase"/>
    <property type="match status" value="1"/>
</dbReference>
<gene>
    <name evidence="3" type="ORF">EIB73_03870</name>
</gene>
<dbReference type="Proteomes" id="UP000270185">
    <property type="component" value="Chromosome"/>
</dbReference>
<dbReference type="OrthoDB" id="641022at2"/>
<dbReference type="RefSeq" id="WP_125022808.1">
    <property type="nucleotide sequence ID" value="NZ_CP034159.1"/>
</dbReference>
<evidence type="ECO:0000259" key="2">
    <source>
        <dbReference type="Pfam" id="PF06057"/>
    </source>
</evidence>